<accession>A0AAN7GTV4</accession>
<dbReference type="Proteomes" id="UP001301958">
    <property type="component" value="Unassembled WGS sequence"/>
</dbReference>
<dbReference type="EMBL" id="MU865441">
    <property type="protein sequence ID" value="KAK4223085.1"/>
    <property type="molecule type" value="Genomic_DNA"/>
</dbReference>
<name>A0AAN7GTV4_9PEZI</name>
<dbReference type="SUPFAM" id="SSF54593">
    <property type="entry name" value="Glyoxalase/Bleomycin resistance protein/Dihydroxybiphenyl dioxygenase"/>
    <property type="match status" value="1"/>
</dbReference>
<evidence type="ECO:0000259" key="1">
    <source>
        <dbReference type="Pfam" id="PF00903"/>
    </source>
</evidence>
<reference evidence="2" key="1">
    <citation type="journal article" date="2023" name="Mol. Phylogenet. Evol.">
        <title>Genome-scale phylogeny and comparative genomics of the fungal order Sordariales.</title>
        <authorList>
            <person name="Hensen N."/>
            <person name="Bonometti L."/>
            <person name="Westerberg I."/>
            <person name="Brannstrom I.O."/>
            <person name="Guillou S."/>
            <person name="Cros-Aarteil S."/>
            <person name="Calhoun S."/>
            <person name="Haridas S."/>
            <person name="Kuo A."/>
            <person name="Mondo S."/>
            <person name="Pangilinan J."/>
            <person name="Riley R."/>
            <person name="LaButti K."/>
            <person name="Andreopoulos B."/>
            <person name="Lipzen A."/>
            <person name="Chen C."/>
            <person name="Yan M."/>
            <person name="Daum C."/>
            <person name="Ng V."/>
            <person name="Clum A."/>
            <person name="Steindorff A."/>
            <person name="Ohm R.A."/>
            <person name="Martin F."/>
            <person name="Silar P."/>
            <person name="Natvig D.O."/>
            <person name="Lalanne C."/>
            <person name="Gautier V."/>
            <person name="Ament-Velasquez S.L."/>
            <person name="Kruys A."/>
            <person name="Hutchinson M.I."/>
            <person name="Powell A.J."/>
            <person name="Barry K."/>
            <person name="Miller A.N."/>
            <person name="Grigoriev I.V."/>
            <person name="Debuchy R."/>
            <person name="Gladieux P."/>
            <person name="Hiltunen Thoren M."/>
            <person name="Johannesson H."/>
        </authorList>
    </citation>
    <scope>NUCLEOTIDE SEQUENCE</scope>
    <source>
        <strain evidence="2">CBS 990.96</strain>
    </source>
</reference>
<sequence>MVIAHTGIKVPSSIHPSVVEFYVKALEPLGYTKALSLFNDSVVGFADAEGTLDWWISVAQDGVAQGAHTAFRAKDRATVNKFYEAAISAGAKDNGKPGPRQYSGPHYYGAYVFDPAGNNVEAVTEKPE</sequence>
<keyword evidence="2" id="KW-0560">Oxidoreductase</keyword>
<evidence type="ECO:0000313" key="2">
    <source>
        <dbReference type="EMBL" id="KAK4223085.1"/>
    </source>
</evidence>
<keyword evidence="3" id="KW-1185">Reference proteome</keyword>
<dbReference type="InterPro" id="IPR004360">
    <property type="entry name" value="Glyas_Fos-R_dOase_dom"/>
</dbReference>
<dbReference type="AlphaFoldDB" id="A0AAN7GTV4"/>
<protein>
    <submittedName>
        <fullName evidence="2">Glyoxalase/bleomycin resistance protein/ dioxygenase</fullName>
    </submittedName>
</protein>
<evidence type="ECO:0000313" key="3">
    <source>
        <dbReference type="Proteomes" id="UP001301958"/>
    </source>
</evidence>
<proteinExistence type="predicted"/>
<organism evidence="2 3">
    <name type="scientific">Podospora fimiseda</name>
    <dbReference type="NCBI Taxonomy" id="252190"/>
    <lineage>
        <taxon>Eukaryota</taxon>
        <taxon>Fungi</taxon>
        <taxon>Dikarya</taxon>
        <taxon>Ascomycota</taxon>
        <taxon>Pezizomycotina</taxon>
        <taxon>Sordariomycetes</taxon>
        <taxon>Sordariomycetidae</taxon>
        <taxon>Sordariales</taxon>
        <taxon>Podosporaceae</taxon>
        <taxon>Podospora</taxon>
    </lineage>
</organism>
<gene>
    <name evidence="2" type="ORF">QBC38DRAFT_488476</name>
</gene>
<comment type="caution">
    <text evidence="2">The sequence shown here is derived from an EMBL/GenBank/DDBJ whole genome shotgun (WGS) entry which is preliminary data.</text>
</comment>
<dbReference type="Gene3D" id="3.10.180.10">
    <property type="entry name" value="2,3-Dihydroxybiphenyl 1,2-Dioxygenase, domain 1"/>
    <property type="match status" value="1"/>
</dbReference>
<dbReference type="GO" id="GO:0051213">
    <property type="term" value="F:dioxygenase activity"/>
    <property type="evidence" value="ECO:0007669"/>
    <property type="project" value="UniProtKB-KW"/>
</dbReference>
<reference evidence="2" key="2">
    <citation type="submission" date="2023-05" db="EMBL/GenBank/DDBJ databases">
        <authorList>
            <consortium name="Lawrence Berkeley National Laboratory"/>
            <person name="Steindorff A."/>
            <person name="Hensen N."/>
            <person name="Bonometti L."/>
            <person name="Westerberg I."/>
            <person name="Brannstrom I.O."/>
            <person name="Guillou S."/>
            <person name="Cros-Aarteil S."/>
            <person name="Calhoun S."/>
            <person name="Haridas S."/>
            <person name="Kuo A."/>
            <person name="Mondo S."/>
            <person name="Pangilinan J."/>
            <person name="Riley R."/>
            <person name="Labutti K."/>
            <person name="Andreopoulos B."/>
            <person name="Lipzen A."/>
            <person name="Chen C."/>
            <person name="Yanf M."/>
            <person name="Daum C."/>
            <person name="Ng V."/>
            <person name="Clum A."/>
            <person name="Ohm R."/>
            <person name="Martin F."/>
            <person name="Silar P."/>
            <person name="Natvig D."/>
            <person name="Lalanne C."/>
            <person name="Gautier V."/>
            <person name="Ament-Velasquez S.L."/>
            <person name="Kruys A."/>
            <person name="Hutchinson M.I."/>
            <person name="Powell A.J."/>
            <person name="Barry K."/>
            <person name="Miller A.N."/>
            <person name="Grigoriev I.V."/>
            <person name="Debuchy R."/>
            <person name="Gladieux P."/>
            <person name="Thoren M.H."/>
            <person name="Johannesson H."/>
        </authorList>
    </citation>
    <scope>NUCLEOTIDE SEQUENCE</scope>
    <source>
        <strain evidence="2">CBS 990.96</strain>
    </source>
</reference>
<dbReference type="PANTHER" id="PTHR35006">
    <property type="entry name" value="GLYOXALASE FAMILY PROTEIN (AFU_ORTHOLOGUE AFUA_5G14830)"/>
    <property type="match status" value="1"/>
</dbReference>
<dbReference type="Pfam" id="PF00903">
    <property type="entry name" value="Glyoxalase"/>
    <property type="match status" value="1"/>
</dbReference>
<feature type="domain" description="Glyoxalase/fosfomycin resistance/dioxygenase" evidence="1">
    <location>
        <begin position="42"/>
        <end position="121"/>
    </location>
</feature>
<keyword evidence="2" id="KW-0223">Dioxygenase</keyword>
<dbReference type="InterPro" id="IPR029068">
    <property type="entry name" value="Glyas_Bleomycin-R_OHBP_Dase"/>
</dbReference>
<dbReference type="CDD" id="cd07262">
    <property type="entry name" value="VOC_like"/>
    <property type="match status" value="1"/>
</dbReference>
<dbReference type="PANTHER" id="PTHR35006:SF2">
    <property type="entry name" value="GLYOXALASE FAMILY PROTEIN (AFU_ORTHOLOGUE AFUA_5G14830)"/>
    <property type="match status" value="1"/>
</dbReference>